<dbReference type="Pfam" id="PF03066">
    <property type="entry name" value="Nucleoplasmin"/>
    <property type="match status" value="1"/>
</dbReference>
<dbReference type="Gene3D" id="2.60.120.340">
    <property type="entry name" value="Nucleoplasmin core domain"/>
    <property type="match status" value="1"/>
</dbReference>
<dbReference type="SUPFAM" id="SSF69203">
    <property type="entry name" value="Nucleoplasmin-like core domain"/>
    <property type="match status" value="1"/>
</dbReference>
<dbReference type="GO" id="GO:0003682">
    <property type="term" value="F:chromatin binding"/>
    <property type="evidence" value="ECO:0007669"/>
    <property type="project" value="TreeGrafter"/>
</dbReference>
<dbReference type="GO" id="GO:0005654">
    <property type="term" value="C:nucleoplasm"/>
    <property type="evidence" value="ECO:0007669"/>
    <property type="project" value="TreeGrafter"/>
</dbReference>
<evidence type="ECO:0000313" key="5">
    <source>
        <dbReference type="Ensembl" id="ENSANIP00000004138.1"/>
    </source>
</evidence>
<evidence type="ECO:0000259" key="4">
    <source>
        <dbReference type="Pfam" id="PF03066"/>
    </source>
</evidence>
<comment type="similarity">
    <text evidence="2">Belongs to the nucleoplasmin family.</text>
</comment>
<dbReference type="InterPro" id="IPR036824">
    <property type="entry name" value="Nucleoplasmin_core_dom_sf"/>
</dbReference>
<accession>A0A8B9M9C6</accession>
<sequence>MLLPQLWSFGSREFALSALKSHFFHVFLLQSSRTLFSLVFVSQDLRSLGSSHVHGRCCVPAGCQLNTSTRTCVVKEDDDLLEHLVLLKTICLGAEAGDELHVVAVDSKNTYGDHKPVPIAALRTSVLPMISLKGLELVPPVTFVLKCGAGPVYLSGQHITRECCEARASVWARGCTGGGPVGPMVALVAPGALSRAASPQGWREHWSAGQSSARLHSWAQLDVSSQLSALPLLL</sequence>
<proteinExistence type="inferred from homology"/>
<dbReference type="Proteomes" id="UP000694541">
    <property type="component" value="Unplaced"/>
</dbReference>
<evidence type="ECO:0000256" key="3">
    <source>
        <dbReference type="ARBA" id="ARBA00023242"/>
    </source>
</evidence>
<dbReference type="GO" id="GO:0005730">
    <property type="term" value="C:nucleolus"/>
    <property type="evidence" value="ECO:0007669"/>
    <property type="project" value="TreeGrafter"/>
</dbReference>
<evidence type="ECO:0000313" key="6">
    <source>
        <dbReference type="Proteomes" id="UP000694541"/>
    </source>
</evidence>
<name>A0A8B9M9C6_9AVES</name>
<protein>
    <recommendedName>
        <fullName evidence="4">Nucleoplasmin core domain-containing protein</fullName>
    </recommendedName>
</protein>
<dbReference type="PANTHER" id="PTHR22747">
    <property type="entry name" value="NUCLEOPLASMIN"/>
    <property type="match status" value="1"/>
</dbReference>
<dbReference type="GO" id="GO:0042393">
    <property type="term" value="F:histone binding"/>
    <property type="evidence" value="ECO:0007669"/>
    <property type="project" value="TreeGrafter"/>
</dbReference>
<keyword evidence="3" id="KW-0539">Nucleus</keyword>
<feature type="domain" description="Nucleoplasmin core" evidence="4">
    <location>
        <begin position="62"/>
        <end position="159"/>
    </location>
</feature>
<evidence type="ECO:0000256" key="2">
    <source>
        <dbReference type="ARBA" id="ARBA00010744"/>
    </source>
</evidence>
<dbReference type="GO" id="GO:0003723">
    <property type="term" value="F:RNA binding"/>
    <property type="evidence" value="ECO:0007669"/>
    <property type="project" value="TreeGrafter"/>
</dbReference>
<dbReference type="InterPro" id="IPR024057">
    <property type="entry name" value="Nucleoplasmin_core_dom"/>
</dbReference>
<organism evidence="5 6">
    <name type="scientific">Accipiter nisus</name>
    <name type="common">Eurasian sparrowhawk</name>
    <dbReference type="NCBI Taxonomy" id="211598"/>
    <lineage>
        <taxon>Eukaryota</taxon>
        <taxon>Metazoa</taxon>
        <taxon>Chordata</taxon>
        <taxon>Craniata</taxon>
        <taxon>Vertebrata</taxon>
        <taxon>Euteleostomi</taxon>
        <taxon>Archelosauria</taxon>
        <taxon>Archosauria</taxon>
        <taxon>Dinosauria</taxon>
        <taxon>Saurischia</taxon>
        <taxon>Theropoda</taxon>
        <taxon>Coelurosauria</taxon>
        <taxon>Aves</taxon>
        <taxon>Neognathae</taxon>
        <taxon>Neoaves</taxon>
        <taxon>Telluraves</taxon>
        <taxon>Accipitrimorphae</taxon>
        <taxon>Accipitriformes</taxon>
        <taxon>Accipitridae</taxon>
        <taxon>Accipitrinae</taxon>
        <taxon>Accipiter</taxon>
    </lineage>
</organism>
<dbReference type="GO" id="GO:0005737">
    <property type="term" value="C:cytoplasm"/>
    <property type="evidence" value="ECO:0007669"/>
    <property type="project" value="TreeGrafter"/>
</dbReference>
<comment type="subcellular location">
    <subcellularLocation>
        <location evidence="1">Nucleus</location>
    </subcellularLocation>
</comment>
<reference evidence="5" key="1">
    <citation type="submission" date="2025-08" db="UniProtKB">
        <authorList>
            <consortium name="Ensembl"/>
        </authorList>
    </citation>
    <scope>IDENTIFICATION</scope>
</reference>
<keyword evidence="6" id="KW-1185">Reference proteome</keyword>
<dbReference type="AlphaFoldDB" id="A0A8B9M9C6"/>
<dbReference type="PANTHER" id="PTHR22747:SF39">
    <property type="entry name" value="NUCLEOPLASMIN CORE DOMAIN-CONTAINING PROTEIN"/>
    <property type="match status" value="1"/>
</dbReference>
<reference evidence="5" key="2">
    <citation type="submission" date="2025-09" db="UniProtKB">
        <authorList>
            <consortium name="Ensembl"/>
        </authorList>
    </citation>
    <scope>IDENTIFICATION</scope>
</reference>
<evidence type="ECO:0000256" key="1">
    <source>
        <dbReference type="ARBA" id="ARBA00004123"/>
    </source>
</evidence>
<dbReference type="InterPro" id="IPR004301">
    <property type="entry name" value="Nucleoplasmin"/>
</dbReference>
<dbReference type="GO" id="GO:0006338">
    <property type="term" value="P:chromatin remodeling"/>
    <property type="evidence" value="ECO:0007669"/>
    <property type="project" value="TreeGrafter"/>
</dbReference>
<dbReference type="Ensembl" id="ENSANIT00000004274.1">
    <property type="protein sequence ID" value="ENSANIP00000004138.1"/>
    <property type="gene ID" value="ENSANIG00000002799.1"/>
</dbReference>